<reference evidence="3" key="2">
    <citation type="submission" date="2023-06" db="EMBL/GenBank/DDBJ databases">
        <authorList>
            <person name="Ma L."/>
            <person name="Liu K.-W."/>
            <person name="Li Z."/>
            <person name="Hsiao Y.-Y."/>
            <person name="Qi Y."/>
            <person name="Fu T."/>
            <person name="Tang G."/>
            <person name="Zhang D."/>
            <person name="Sun W.-H."/>
            <person name="Liu D.-K."/>
            <person name="Li Y."/>
            <person name="Chen G.-Z."/>
            <person name="Liu X.-D."/>
            <person name="Liao X.-Y."/>
            <person name="Jiang Y.-T."/>
            <person name="Yu X."/>
            <person name="Hao Y."/>
            <person name="Huang J."/>
            <person name="Zhao X.-W."/>
            <person name="Ke S."/>
            <person name="Chen Y.-Y."/>
            <person name="Wu W.-L."/>
            <person name="Hsu J.-L."/>
            <person name="Lin Y.-F."/>
            <person name="Huang M.-D."/>
            <person name="Li C.-Y."/>
            <person name="Huang L."/>
            <person name="Wang Z.-W."/>
            <person name="Zhao X."/>
            <person name="Zhong W.-Y."/>
            <person name="Peng D.-H."/>
            <person name="Ahmad S."/>
            <person name="Lan S."/>
            <person name="Zhang J.-S."/>
            <person name="Tsai W.-C."/>
            <person name="Van De Peer Y."/>
            <person name="Liu Z.-J."/>
        </authorList>
    </citation>
    <scope>NUCLEOTIDE SEQUENCE</scope>
    <source>
        <strain evidence="3">CP</strain>
        <tissue evidence="3">Leaves</tissue>
    </source>
</reference>
<reference evidence="3" key="1">
    <citation type="journal article" date="2023" name="Nat. Commun.">
        <title>Diploid and tetraploid genomes of Acorus and the evolution of monocots.</title>
        <authorList>
            <person name="Ma L."/>
            <person name="Liu K.W."/>
            <person name="Li Z."/>
            <person name="Hsiao Y.Y."/>
            <person name="Qi Y."/>
            <person name="Fu T."/>
            <person name="Tang G.D."/>
            <person name="Zhang D."/>
            <person name="Sun W.H."/>
            <person name="Liu D.K."/>
            <person name="Li Y."/>
            <person name="Chen G.Z."/>
            <person name="Liu X.D."/>
            <person name="Liao X.Y."/>
            <person name="Jiang Y.T."/>
            <person name="Yu X."/>
            <person name="Hao Y."/>
            <person name="Huang J."/>
            <person name="Zhao X.W."/>
            <person name="Ke S."/>
            <person name="Chen Y.Y."/>
            <person name="Wu W.L."/>
            <person name="Hsu J.L."/>
            <person name="Lin Y.F."/>
            <person name="Huang M.D."/>
            <person name="Li C.Y."/>
            <person name="Huang L."/>
            <person name="Wang Z.W."/>
            <person name="Zhao X."/>
            <person name="Zhong W.Y."/>
            <person name="Peng D.H."/>
            <person name="Ahmad S."/>
            <person name="Lan S."/>
            <person name="Zhang J.S."/>
            <person name="Tsai W.C."/>
            <person name="Van de Peer Y."/>
            <person name="Liu Z.J."/>
        </authorList>
    </citation>
    <scope>NUCLEOTIDE SEQUENCE</scope>
    <source>
        <strain evidence="3">CP</strain>
    </source>
</reference>
<gene>
    <name evidence="3" type="ORF">QJS10_CPA08g01749</name>
</gene>
<evidence type="ECO:0000256" key="1">
    <source>
        <dbReference type="SAM" id="Phobius"/>
    </source>
</evidence>
<proteinExistence type="predicted"/>
<evidence type="ECO:0000256" key="2">
    <source>
        <dbReference type="SAM" id="SignalP"/>
    </source>
</evidence>
<name>A0AAV9EGL0_ACOCL</name>
<dbReference type="EMBL" id="JAUJYO010000008">
    <property type="protein sequence ID" value="KAK1311182.1"/>
    <property type="molecule type" value="Genomic_DNA"/>
</dbReference>
<dbReference type="Proteomes" id="UP001180020">
    <property type="component" value="Unassembled WGS sequence"/>
</dbReference>
<organism evidence="3 4">
    <name type="scientific">Acorus calamus</name>
    <name type="common">Sweet flag</name>
    <dbReference type="NCBI Taxonomy" id="4465"/>
    <lineage>
        <taxon>Eukaryota</taxon>
        <taxon>Viridiplantae</taxon>
        <taxon>Streptophyta</taxon>
        <taxon>Embryophyta</taxon>
        <taxon>Tracheophyta</taxon>
        <taxon>Spermatophyta</taxon>
        <taxon>Magnoliopsida</taxon>
        <taxon>Liliopsida</taxon>
        <taxon>Acoraceae</taxon>
        <taxon>Acorus</taxon>
    </lineage>
</organism>
<sequence length="114" mass="13172">MTGCMASSSFIILFISFLRHTNSIAWTATTEPILVTKPPRMRSAMICCSLLFVVDFFFWWWLNLLDQRDFTSLSFITKKINTGIPLVMNIKLPSLHNSQVRKAREVSSEDFLIH</sequence>
<protein>
    <submittedName>
        <fullName evidence="3">Uncharacterized protein</fullName>
    </submittedName>
</protein>
<feature type="transmembrane region" description="Helical" evidence="1">
    <location>
        <begin position="43"/>
        <end position="62"/>
    </location>
</feature>
<feature type="chain" id="PRO_5043900175" evidence="2">
    <location>
        <begin position="24"/>
        <end position="114"/>
    </location>
</feature>
<keyword evidence="1" id="KW-0812">Transmembrane</keyword>
<evidence type="ECO:0000313" key="3">
    <source>
        <dbReference type="EMBL" id="KAK1311182.1"/>
    </source>
</evidence>
<comment type="caution">
    <text evidence="3">The sequence shown here is derived from an EMBL/GenBank/DDBJ whole genome shotgun (WGS) entry which is preliminary data.</text>
</comment>
<feature type="signal peptide" evidence="2">
    <location>
        <begin position="1"/>
        <end position="23"/>
    </location>
</feature>
<accession>A0AAV9EGL0</accession>
<keyword evidence="1" id="KW-0472">Membrane</keyword>
<evidence type="ECO:0000313" key="4">
    <source>
        <dbReference type="Proteomes" id="UP001180020"/>
    </source>
</evidence>
<keyword evidence="1" id="KW-1133">Transmembrane helix</keyword>
<keyword evidence="4" id="KW-1185">Reference proteome</keyword>
<keyword evidence="2" id="KW-0732">Signal</keyword>
<dbReference type="AlphaFoldDB" id="A0AAV9EGL0"/>